<dbReference type="AlphaFoldDB" id="A0A426YD47"/>
<evidence type="ECO:0000313" key="1">
    <source>
        <dbReference type="EMBL" id="RRT49610.1"/>
    </source>
</evidence>
<sequence length="109" mass="11256">IAPWSSDLYRTDGLNPVAVEESDSTDTQTSPLDNVLPLAISVPCAPPSCYRLVAPTAITAAAPPAGYAVYGGYGNYGQPQVTTSASQGTAYGAYPPTYPVEVLGQYGIV</sequence>
<accession>A0A426YD47</accession>
<reference evidence="1 2" key="1">
    <citation type="journal article" date="2014" name="Agronomy (Basel)">
        <title>A Draft Genome Sequence for Ensete ventricosum, the Drought-Tolerant Tree Against Hunger.</title>
        <authorList>
            <person name="Harrison J."/>
            <person name="Moore K.A."/>
            <person name="Paszkiewicz K."/>
            <person name="Jones T."/>
            <person name="Grant M."/>
            <person name="Ambacheew D."/>
            <person name="Muzemil S."/>
            <person name="Studholme D.J."/>
        </authorList>
    </citation>
    <scope>NUCLEOTIDE SEQUENCE [LARGE SCALE GENOMIC DNA]</scope>
</reference>
<evidence type="ECO:0000313" key="2">
    <source>
        <dbReference type="Proteomes" id="UP000287651"/>
    </source>
</evidence>
<name>A0A426YD47_ENSVE</name>
<feature type="non-terminal residue" evidence="1">
    <location>
        <position position="1"/>
    </location>
</feature>
<gene>
    <name evidence="1" type="ORF">B296_00052285</name>
</gene>
<protein>
    <submittedName>
        <fullName evidence="1">Uncharacterized protein</fullName>
    </submittedName>
</protein>
<proteinExistence type="predicted"/>
<dbReference type="EMBL" id="AMZH03013239">
    <property type="protein sequence ID" value="RRT49610.1"/>
    <property type="molecule type" value="Genomic_DNA"/>
</dbReference>
<organism evidence="1 2">
    <name type="scientific">Ensete ventricosum</name>
    <name type="common">Abyssinian banana</name>
    <name type="synonym">Musa ensete</name>
    <dbReference type="NCBI Taxonomy" id="4639"/>
    <lineage>
        <taxon>Eukaryota</taxon>
        <taxon>Viridiplantae</taxon>
        <taxon>Streptophyta</taxon>
        <taxon>Embryophyta</taxon>
        <taxon>Tracheophyta</taxon>
        <taxon>Spermatophyta</taxon>
        <taxon>Magnoliopsida</taxon>
        <taxon>Liliopsida</taxon>
        <taxon>Zingiberales</taxon>
        <taxon>Musaceae</taxon>
        <taxon>Ensete</taxon>
    </lineage>
</organism>
<dbReference type="Proteomes" id="UP000287651">
    <property type="component" value="Unassembled WGS sequence"/>
</dbReference>
<comment type="caution">
    <text evidence="1">The sequence shown here is derived from an EMBL/GenBank/DDBJ whole genome shotgun (WGS) entry which is preliminary data.</text>
</comment>